<comment type="PTM">
    <text evidence="5">Phosphorylated by CheA. Phosphorylation of the N-terminal regulatory domain activates the methylesterase activity.</text>
</comment>
<feature type="active site" evidence="5 6">
    <location>
        <position position="345"/>
    </location>
</feature>
<name>A0ABX0F3E8_9BACL</name>
<feature type="domain" description="CheB-type methylesterase" evidence="10">
    <location>
        <begin position="298"/>
        <end position="500"/>
    </location>
</feature>
<evidence type="ECO:0000256" key="1">
    <source>
        <dbReference type="ARBA" id="ARBA00022490"/>
    </source>
</evidence>
<feature type="compositionally biased region" description="Low complexity" evidence="8">
    <location>
        <begin position="268"/>
        <end position="303"/>
    </location>
</feature>
<reference evidence="11 12" key="1">
    <citation type="submission" date="2020-01" db="EMBL/GenBank/DDBJ databases">
        <title>Polyphasic characterisation and genomic insights into a novel alkali tolerant bacterium VR-M41.</title>
        <authorList>
            <person name="Vemuluri V.R."/>
        </authorList>
    </citation>
    <scope>NUCLEOTIDE SEQUENCE [LARGE SCALE GENOMIC DNA]</scope>
    <source>
        <strain evidence="11 12">VR-M41</strain>
    </source>
</reference>
<dbReference type="InterPro" id="IPR008248">
    <property type="entry name" value="CheB-like"/>
</dbReference>
<dbReference type="PROSITE" id="PS50122">
    <property type="entry name" value="CHEB"/>
    <property type="match status" value="1"/>
</dbReference>
<comment type="function">
    <text evidence="5">Involved in chemotaxis. Part of a chemotaxis signal transduction system that modulates chemotaxis in response to various stimuli. Catalyzes the demethylation of specific methylglutamate residues introduced into the chemoreceptors (methyl-accepting chemotaxis proteins or MCP) by CheR. Also mediates the irreversible deamidation of specific glutamine residues to glutamic acid.</text>
</comment>
<dbReference type="EC" id="3.1.1.61" evidence="5"/>
<feature type="compositionally biased region" description="Low complexity" evidence="8">
    <location>
        <begin position="199"/>
        <end position="211"/>
    </location>
</feature>
<dbReference type="InterPro" id="IPR035909">
    <property type="entry name" value="CheB_C"/>
</dbReference>
<dbReference type="CDD" id="cd17541">
    <property type="entry name" value="REC_CheB-like"/>
    <property type="match status" value="1"/>
</dbReference>
<dbReference type="PRINTS" id="PR01217">
    <property type="entry name" value="PRICHEXTENSN"/>
</dbReference>
<keyword evidence="5 7" id="KW-0597">Phosphoprotein</keyword>
<keyword evidence="12" id="KW-1185">Reference proteome</keyword>
<dbReference type="SUPFAM" id="SSF52172">
    <property type="entry name" value="CheY-like"/>
    <property type="match status" value="1"/>
</dbReference>
<dbReference type="CDD" id="cd16432">
    <property type="entry name" value="CheB_Rec"/>
    <property type="match status" value="1"/>
</dbReference>
<feature type="compositionally biased region" description="Low complexity" evidence="8">
    <location>
        <begin position="247"/>
        <end position="259"/>
    </location>
</feature>
<comment type="subcellular location">
    <subcellularLocation>
        <location evidence="5">Cytoplasm</location>
    </subcellularLocation>
</comment>
<dbReference type="InterPro" id="IPR001789">
    <property type="entry name" value="Sig_transdc_resp-reg_receiver"/>
</dbReference>
<evidence type="ECO:0000313" key="11">
    <source>
        <dbReference type="EMBL" id="NGZ75486.1"/>
    </source>
</evidence>
<evidence type="ECO:0000256" key="6">
    <source>
        <dbReference type="PROSITE-ProRule" id="PRU00050"/>
    </source>
</evidence>
<gene>
    <name evidence="5" type="primary">cheB</name>
    <name evidence="11" type="ORF">GYN08_09145</name>
</gene>
<comment type="caution">
    <text evidence="11">The sequence shown here is derived from an EMBL/GenBank/DDBJ whole genome shotgun (WGS) entry which is preliminary data.</text>
</comment>
<feature type="active site" evidence="5 6">
    <location>
        <position position="318"/>
    </location>
</feature>
<evidence type="ECO:0000259" key="9">
    <source>
        <dbReference type="PROSITE" id="PS50110"/>
    </source>
</evidence>
<dbReference type="Proteomes" id="UP000800303">
    <property type="component" value="Unassembled WGS sequence"/>
</dbReference>
<feature type="active site" evidence="5 6">
    <location>
        <position position="442"/>
    </location>
</feature>
<dbReference type="SMART" id="SM00448">
    <property type="entry name" value="REC"/>
    <property type="match status" value="1"/>
</dbReference>
<sequence length="500" mass="53429">MTPYRVLVVDDSGFMRKIVTDLIEKDVSFSVVDTAKNGREAVEKVRKIKPDIVTMDVEMPEMNGLESLQHIMREYPLPVIMLSGINEEGVRETIMALEAGAFDFIRKPSVSSSQDIEAVGEALLRQLHAAVHDSSWRKDKPSSPPAVGSASAESPAPELPVSADVPPAETGKREERAPETPRPKNETPVPEARPRKDSPPAASAPPRSASPAPKPKTPPAPAPQPSVRPSAQPPSVREERKTERPAAARPTASRPSVPADKPQPRNESAAPARKPSSAPAPAPKSQAPKAPERSAAPPAASRSQGGDHIDQIVAVGCSTGGPRALKELLENIPASFPAPIVIVQHMPPKFTHSLAQRLNTLSPLEVVEAQHGMPLRKGTAYIAPGAQHLLVKRTGSGQYAIELSDAPPQNGHKPSVGAMFDSILPMNEIRRHAVIMTGMGSDGAKEMKKLYDSGISTTIAESEETCVVYGMPRSAAELNCVMHLLPLPQIATKLNQVVKT</sequence>
<feature type="compositionally biased region" description="Pro residues" evidence="8">
    <location>
        <begin position="212"/>
        <end position="226"/>
    </location>
</feature>
<evidence type="ECO:0000256" key="8">
    <source>
        <dbReference type="SAM" id="MobiDB-lite"/>
    </source>
</evidence>
<dbReference type="SUPFAM" id="SSF52738">
    <property type="entry name" value="Methylesterase CheB, C-terminal domain"/>
    <property type="match status" value="1"/>
</dbReference>
<comment type="catalytic activity">
    <reaction evidence="5">
        <text>L-glutaminyl-[protein] + H2O = L-glutamyl-[protein] + NH4(+)</text>
        <dbReference type="Rhea" id="RHEA:16441"/>
        <dbReference type="Rhea" id="RHEA-COMP:10207"/>
        <dbReference type="Rhea" id="RHEA-COMP:10208"/>
        <dbReference type="ChEBI" id="CHEBI:15377"/>
        <dbReference type="ChEBI" id="CHEBI:28938"/>
        <dbReference type="ChEBI" id="CHEBI:29973"/>
        <dbReference type="ChEBI" id="CHEBI:30011"/>
        <dbReference type="EC" id="3.5.1.44"/>
    </reaction>
</comment>
<keyword evidence="3 5" id="KW-0378">Hydrolase</keyword>
<accession>A0ABX0F3E8</accession>
<protein>
    <recommendedName>
        <fullName evidence="5">Protein-glutamate methylesterase/protein-glutamine glutaminase</fullName>
        <ecNumber evidence="5">3.1.1.61</ecNumber>
        <ecNumber evidence="5">3.5.1.44</ecNumber>
    </recommendedName>
</protein>
<dbReference type="RefSeq" id="WP_166273922.1">
    <property type="nucleotide sequence ID" value="NZ_JAAFGS010000003.1"/>
</dbReference>
<feature type="modified residue" description="4-aspartylphosphate" evidence="5 7">
    <location>
        <position position="56"/>
    </location>
</feature>
<proteinExistence type="inferred from homology"/>
<evidence type="ECO:0000259" key="10">
    <source>
        <dbReference type="PROSITE" id="PS50122"/>
    </source>
</evidence>
<feature type="compositionally biased region" description="Low complexity" evidence="8">
    <location>
        <begin position="145"/>
        <end position="163"/>
    </location>
</feature>
<evidence type="ECO:0000313" key="12">
    <source>
        <dbReference type="Proteomes" id="UP000800303"/>
    </source>
</evidence>
<dbReference type="Pfam" id="PF00072">
    <property type="entry name" value="Response_reg"/>
    <property type="match status" value="1"/>
</dbReference>
<keyword evidence="2 5" id="KW-0145">Chemotaxis</keyword>
<feature type="compositionally biased region" description="Basic and acidic residues" evidence="8">
    <location>
        <begin position="132"/>
        <end position="141"/>
    </location>
</feature>
<evidence type="ECO:0000256" key="4">
    <source>
        <dbReference type="ARBA" id="ARBA00048267"/>
    </source>
</evidence>
<feature type="region of interest" description="Disordered" evidence="8">
    <location>
        <begin position="132"/>
        <end position="308"/>
    </location>
</feature>
<evidence type="ECO:0000256" key="3">
    <source>
        <dbReference type="ARBA" id="ARBA00022801"/>
    </source>
</evidence>
<dbReference type="HAMAP" id="MF_00099">
    <property type="entry name" value="CheB_chemtxs"/>
    <property type="match status" value="1"/>
</dbReference>
<keyword evidence="1 5" id="KW-0963">Cytoplasm</keyword>
<feature type="compositionally biased region" description="Basic and acidic residues" evidence="8">
    <location>
        <begin position="170"/>
        <end position="185"/>
    </location>
</feature>
<organism evidence="11 12">
    <name type="scientific">Saccharibacillus alkalitolerans</name>
    <dbReference type="NCBI Taxonomy" id="2705290"/>
    <lineage>
        <taxon>Bacteria</taxon>
        <taxon>Bacillati</taxon>
        <taxon>Bacillota</taxon>
        <taxon>Bacilli</taxon>
        <taxon>Bacillales</taxon>
        <taxon>Paenibacillaceae</taxon>
        <taxon>Saccharibacillus</taxon>
    </lineage>
</organism>
<dbReference type="Pfam" id="PF01339">
    <property type="entry name" value="CheB_methylest"/>
    <property type="match status" value="1"/>
</dbReference>
<comment type="domain">
    <text evidence="5">Contains a C-terminal catalytic domain, and an N-terminal region which modulates catalytic activity.</text>
</comment>
<feature type="domain" description="Response regulatory" evidence="9">
    <location>
        <begin position="5"/>
        <end position="122"/>
    </location>
</feature>
<feature type="compositionally biased region" description="Basic and acidic residues" evidence="8">
    <location>
        <begin position="236"/>
        <end position="246"/>
    </location>
</feature>
<dbReference type="InterPro" id="IPR011006">
    <property type="entry name" value="CheY-like_superfamily"/>
</dbReference>
<dbReference type="PANTHER" id="PTHR42872:SF6">
    <property type="entry name" value="PROTEIN-GLUTAMATE METHYLESTERASE_PROTEIN-GLUTAMINE GLUTAMINASE"/>
    <property type="match status" value="1"/>
</dbReference>
<dbReference type="InterPro" id="IPR000673">
    <property type="entry name" value="Sig_transdc_resp-reg_Me-estase"/>
</dbReference>
<comment type="similarity">
    <text evidence="5">Belongs to the CheB family.</text>
</comment>
<dbReference type="EC" id="3.5.1.44" evidence="5"/>
<evidence type="ECO:0000256" key="7">
    <source>
        <dbReference type="PROSITE-ProRule" id="PRU00169"/>
    </source>
</evidence>
<dbReference type="EMBL" id="JAAFGS010000003">
    <property type="protein sequence ID" value="NGZ75486.1"/>
    <property type="molecule type" value="Genomic_DNA"/>
</dbReference>
<dbReference type="Gene3D" id="3.40.50.180">
    <property type="entry name" value="Methylesterase CheB, C-terminal domain"/>
    <property type="match status" value="1"/>
</dbReference>
<evidence type="ECO:0000256" key="2">
    <source>
        <dbReference type="ARBA" id="ARBA00022500"/>
    </source>
</evidence>
<dbReference type="PANTHER" id="PTHR42872">
    <property type="entry name" value="PROTEIN-GLUTAMATE METHYLESTERASE/PROTEIN-GLUTAMINE GLUTAMINASE"/>
    <property type="match status" value="1"/>
</dbReference>
<comment type="catalytic activity">
    <reaction evidence="4 5">
        <text>[protein]-L-glutamate 5-O-methyl ester + H2O = L-glutamyl-[protein] + methanol + H(+)</text>
        <dbReference type="Rhea" id="RHEA:23236"/>
        <dbReference type="Rhea" id="RHEA-COMP:10208"/>
        <dbReference type="Rhea" id="RHEA-COMP:10311"/>
        <dbReference type="ChEBI" id="CHEBI:15377"/>
        <dbReference type="ChEBI" id="CHEBI:15378"/>
        <dbReference type="ChEBI" id="CHEBI:17790"/>
        <dbReference type="ChEBI" id="CHEBI:29973"/>
        <dbReference type="ChEBI" id="CHEBI:82795"/>
        <dbReference type="EC" id="3.1.1.61"/>
    </reaction>
</comment>
<dbReference type="Gene3D" id="3.40.50.2300">
    <property type="match status" value="1"/>
</dbReference>
<dbReference type="PROSITE" id="PS50110">
    <property type="entry name" value="RESPONSE_REGULATORY"/>
    <property type="match status" value="1"/>
</dbReference>
<evidence type="ECO:0000256" key="5">
    <source>
        <dbReference type="HAMAP-Rule" id="MF_00099"/>
    </source>
</evidence>